<dbReference type="AlphaFoldDB" id="M4BGK8"/>
<keyword evidence="2" id="KW-1185">Reference proteome</keyword>
<accession>M4BGK8</accession>
<reference evidence="2" key="1">
    <citation type="journal article" date="2010" name="Science">
        <title>Signatures of adaptation to obligate biotrophy in the Hyaloperonospora arabidopsidis genome.</title>
        <authorList>
            <person name="Baxter L."/>
            <person name="Tripathy S."/>
            <person name="Ishaque N."/>
            <person name="Boot N."/>
            <person name="Cabral A."/>
            <person name="Kemen E."/>
            <person name="Thines M."/>
            <person name="Ah-Fong A."/>
            <person name="Anderson R."/>
            <person name="Badejoko W."/>
            <person name="Bittner-Eddy P."/>
            <person name="Boore J.L."/>
            <person name="Chibucos M.C."/>
            <person name="Coates M."/>
            <person name="Dehal P."/>
            <person name="Delehaunty K."/>
            <person name="Dong S."/>
            <person name="Downton P."/>
            <person name="Dumas B."/>
            <person name="Fabro G."/>
            <person name="Fronick C."/>
            <person name="Fuerstenberg S.I."/>
            <person name="Fulton L."/>
            <person name="Gaulin E."/>
            <person name="Govers F."/>
            <person name="Hughes L."/>
            <person name="Humphray S."/>
            <person name="Jiang R.H."/>
            <person name="Judelson H."/>
            <person name="Kamoun S."/>
            <person name="Kyung K."/>
            <person name="Meijer H."/>
            <person name="Minx P."/>
            <person name="Morris P."/>
            <person name="Nelson J."/>
            <person name="Phuntumart V."/>
            <person name="Qutob D."/>
            <person name="Rehmany A."/>
            <person name="Rougon-Cardoso A."/>
            <person name="Ryden P."/>
            <person name="Torto-Alalibo T."/>
            <person name="Studholme D."/>
            <person name="Wang Y."/>
            <person name="Win J."/>
            <person name="Wood J."/>
            <person name="Clifton S.W."/>
            <person name="Rogers J."/>
            <person name="Van den Ackerveken G."/>
            <person name="Jones J.D."/>
            <person name="McDowell J.M."/>
            <person name="Beynon J."/>
            <person name="Tyler B.M."/>
        </authorList>
    </citation>
    <scope>NUCLEOTIDE SEQUENCE [LARGE SCALE GENOMIC DNA]</scope>
    <source>
        <strain evidence="2">Emoy2</strain>
    </source>
</reference>
<evidence type="ECO:0000313" key="1">
    <source>
        <dbReference type="EnsemblProtists" id="HpaP805429"/>
    </source>
</evidence>
<dbReference type="HOGENOM" id="CLU_2282856_0_0_1"/>
<sequence length="102" mass="11645">MKVRGPIRAVQVNNGYRKLELLGLTERRALRRNLKTVEGKRSTSEKKLLGLRKETTTLLVDELGVRELWKRGYKGQEVKDGIFDTGLSSSSSHIRHVTEQIN</sequence>
<dbReference type="Proteomes" id="UP000011713">
    <property type="component" value="Unassembled WGS sequence"/>
</dbReference>
<dbReference type="InParanoid" id="M4BGK8"/>
<dbReference type="EnsemblProtists" id="HpaT805429">
    <property type="protein sequence ID" value="HpaP805429"/>
    <property type="gene ID" value="HpaG805429"/>
</dbReference>
<dbReference type="VEuPathDB" id="FungiDB:HpaG805429"/>
<name>M4BGK8_HYAAE</name>
<reference evidence="1" key="2">
    <citation type="submission" date="2015-06" db="UniProtKB">
        <authorList>
            <consortium name="EnsemblProtists"/>
        </authorList>
    </citation>
    <scope>IDENTIFICATION</scope>
    <source>
        <strain evidence="1">Emoy2</strain>
    </source>
</reference>
<evidence type="ECO:0000313" key="2">
    <source>
        <dbReference type="Proteomes" id="UP000011713"/>
    </source>
</evidence>
<dbReference type="EMBL" id="JH598234">
    <property type="status" value="NOT_ANNOTATED_CDS"/>
    <property type="molecule type" value="Genomic_DNA"/>
</dbReference>
<proteinExistence type="predicted"/>
<organism evidence="1 2">
    <name type="scientific">Hyaloperonospora arabidopsidis (strain Emoy2)</name>
    <name type="common">Downy mildew agent</name>
    <name type="synonym">Peronospora arabidopsidis</name>
    <dbReference type="NCBI Taxonomy" id="559515"/>
    <lineage>
        <taxon>Eukaryota</taxon>
        <taxon>Sar</taxon>
        <taxon>Stramenopiles</taxon>
        <taxon>Oomycota</taxon>
        <taxon>Peronosporomycetes</taxon>
        <taxon>Peronosporales</taxon>
        <taxon>Peronosporaceae</taxon>
        <taxon>Hyaloperonospora</taxon>
    </lineage>
</organism>
<protein>
    <submittedName>
        <fullName evidence="1">Uncharacterized protein</fullName>
    </submittedName>
</protein>